<organism evidence="2 3">
    <name type="scientific">Bacillus cereus VD118</name>
    <dbReference type="NCBI Taxonomy" id="1053231"/>
    <lineage>
        <taxon>Bacteria</taxon>
        <taxon>Bacillati</taxon>
        <taxon>Bacillota</taxon>
        <taxon>Bacilli</taxon>
        <taxon>Bacillales</taxon>
        <taxon>Bacillaceae</taxon>
        <taxon>Bacillus</taxon>
        <taxon>Bacillus cereus group</taxon>
    </lineage>
</organism>
<gene>
    <name evidence="2" type="ORF">IIQ_05404</name>
</gene>
<dbReference type="AlphaFoldDB" id="R8Q9Q1"/>
<sequence length="32" mass="3771">MHRVKNHFVLYYLILVLAVRNLVSMLQVDDAV</sequence>
<evidence type="ECO:0000313" key="2">
    <source>
        <dbReference type="EMBL" id="EOP67138.1"/>
    </source>
</evidence>
<keyword evidence="1" id="KW-1133">Transmembrane helix</keyword>
<name>R8Q9Q1_BACCE</name>
<evidence type="ECO:0000313" key="3">
    <source>
        <dbReference type="Proteomes" id="UP000014019"/>
    </source>
</evidence>
<feature type="transmembrane region" description="Helical" evidence="1">
    <location>
        <begin position="9"/>
        <end position="28"/>
    </location>
</feature>
<protein>
    <submittedName>
        <fullName evidence="2">Uncharacterized protein</fullName>
    </submittedName>
</protein>
<reference evidence="2 3" key="1">
    <citation type="submission" date="2012-12" db="EMBL/GenBank/DDBJ databases">
        <title>The Genome Sequence of Bacillus cereus VD118.</title>
        <authorList>
            <consortium name="The Broad Institute Genome Sequencing Platform"/>
            <consortium name="The Broad Institute Genome Sequencing Center for Infectious Disease"/>
            <person name="Feldgarden M."/>
            <person name="Van der Auwera G.A."/>
            <person name="Mahillon J."/>
            <person name="Duprez V."/>
            <person name="Timmery S."/>
            <person name="Mattelet C."/>
            <person name="Dierick K."/>
            <person name="Sun M."/>
            <person name="Yu Z."/>
            <person name="Zhu L."/>
            <person name="Hu X."/>
            <person name="Shank E.B."/>
            <person name="Swiecicka I."/>
            <person name="Hansen B.M."/>
            <person name="Andrup L."/>
            <person name="Walker B."/>
            <person name="Young S.K."/>
            <person name="Zeng Q."/>
            <person name="Gargeya S."/>
            <person name="Fitzgerald M."/>
            <person name="Haas B."/>
            <person name="Abouelleil A."/>
            <person name="Alvarado L."/>
            <person name="Arachchi H.M."/>
            <person name="Berlin A.M."/>
            <person name="Chapman S.B."/>
            <person name="Dewar J."/>
            <person name="Goldberg J."/>
            <person name="Griggs A."/>
            <person name="Gujja S."/>
            <person name="Hansen M."/>
            <person name="Howarth C."/>
            <person name="Imamovic A."/>
            <person name="Larimer J."/>
            <person name="McCowan C."/>
            <person name="Murphy C."/>
            <person name="Neiman D."/>
            <person name="Pearson M."/>
            <person name="Priest M."/>
            <person name="Roberts A."/>
            <person name="Saif S."/>
            <person name="Shea T."/>
            <person name="Sisk P."/>
            <person name="Sykes S."/>
            <person name="Wortman J."/>
            <person name="Nusbaum C."/>
            <person name="Birren B."/>
        </authorList>
    </citation>
    <scope>NUCLEOTIDE SEQUENCE [LARGE SCALE GENOMIC DNA]</scope>
    <source>
        <strain evidence="2 3">VD118</strain>
    </source>
</reference>
<comment type="caution">
    <text evidence="2">The sequence shown here is derived from an EMBL/GenBank/DDBJ whole genome shotgun (WGS) entry which is preliminary data.</text>
</comment>
<accession>R8Q9Q1</accession>
<dbReference type="EMBL" id="AHEZ01000055">
    <property type="protein sequence ID" value="EOP67138.1"/>
    <property type="molecule type" value="Genomic_DNA"/>
</dbReference>
<evidence type="ECO:0000256" key="1">
    <source>
        <dbReference type="SAM" id="Phobius"/>
    </source>
</evidence>
<dbReference type="Proteomes" id="UP000014019">
    <property type="component" value="Unassembled WGS sequence"/>
</dbReference>
<keyword evidence="1" id="KW-0472">Membrane</keyword>
<proteinExistence type="predicted"/>
<keyword evidence="1" id="KW-0812">Transmembrane</keyword>
<dbReference type="HOGENOM" id="CLU_3387890_0_0_9"/>